<reference evidence="1 2" key="1">
    <citation type="submission" date="2019-05" db="EMBL/GenBank/DDBJ databases">
        <title>Another draft genome of Portunus trituberculatus and its Hox gene families provides insights of decapod evolution.</title>
        <authorList>
            <person name="Jeong J.-H."/>
            <person name="Song I."/>
            <person name="Kim S."/>
            <person name="Choi T."/>
            <person name="Kim D."/>
            <person name="Ryu S."/>
            <person name="Kim W."/>
        </authorList>
    </citation>
    <scope>NUCLEOTIDE SEQUENCE [LARGE SCALE GENOMIC DNA]</scope>
    <source>
        <tissue evidence="1">Muscle</tissue>
    </source>
</reference>
<gene>
    <name evidence="1" type="ORF">E2C01_055219</name>
</gene>
<comment type="caution">
    <text evidence="1">The sequence shown here is derived from an EMBL/GenBank/DDBJ whole genome shotgun (WGS) entry which is preliminary data.</text>
</comment>
<organism evidence="1 2">
    <name type="scientific">Portunus trituberculatus</name>
    <name type="common">Swimming crab</name>
    <name type="synonym">Neptunus trituberculatus</name>
    <dbReference type="NCBI Taxonomy" id="210409"/>
    <lineage>
        <taxon>Eukaryota</taxon>
        <taxon>Metazoa</taxon>
        <taxon>Ecdysozoa</taxon>
        <taxon>Arthropoda</taxon>
        <taxon>Crustacea</taxon>
        <taxon>Multicrustacea</taxon>
        <taxon>Malacostraca</taxon>
        <taxon>Eumalacostraca</taxon>
        <taxon>Eucarida</taxon>
        <taxon>Decapoda</taxon>
        <taxon>Pleocyemata</taxon>
        <taxon>Brachyura</taxon>
        <taxon>Eubrachyura</taxon>
        <taxon>Portunoidea</taxon>
        <taxon>Portunidae</taxon>
        <taxon>Portuninae</taxon>
        <taxon>Portunus</taxon>
    </lineage>
</organism>
<dbReference type="AlphaFoldDB" id="A0A5B7GUP4"/>
<keyword evidence="2" id="KW-1185">Reference proteome</keyword>
<proteinExistence type="predicted"/>
<sequence length="114" mass="13328">MYITTTPTTSHHLTRQRRDIKFINPHLHRHRTRHSFATTRHNSSSSVAANWATAPHFLPLNYRRRVLPEPQPVDKWTPARPVFHLDPYPLHALSRPVSLCSFPILPVLPQEKFN</sequence>
<accession>A0A5B7GUP4</accession>
<evidence type="ECO:0000313" key="2">
    <source>
        <dbReference type="Proteomes" id="UP000324222"/>
    </source>
</evidence>
<dbReference type="Proteomes" id="UP000324222">
    <property type="component" value="Unassembled WGS sequence"/>
</dbReference>
<protein>
    <submittedName>
        <fullName evidence="1">Uncharacterized protein</fullName>
    </submittedName>
</protein>
<name>A0A5B7GUP4_PORTR</name>
<evidence type="ECO:0000313" key="1">
    <source>
        <dbReference type="EMBL" id="MPC61155.1"/>
    </source>
</evidence>
<dbReference type="EMBL" id="VSRR010018255">
    <property type="protein sequence ID" value="MPC61155.1"/>
    <property type="molecule type" value="Genomic_DNA"/>
</dbReference>